<proteinExistence type="predicted"/>
<organism evidence="1">
    <name type="scientific">Daphnia magna</name>
    <dbReference type="NCBI Taxonomy" id="35525"/>
    <lineage>
        <taxon>Eukaryota</taxon>
        <taxon>Metazoa</taxon>
        <taxon>Ecdysozoa</taxon>
        <taxon>Arthropoda</taxon>
        <taxon>Crustacea</taxon>
        <taxon>Branchiopoda</taxon>
        <taxon>Diplostraca</taxon>
        <taxon>Cladocera</taxon>
        <taxon>Anomopoda</taxon>
        <taxon>Daphniidae</taxon>
        <taxon>Daphnia</taxon>
    </lineage>
</organism>
<protein>
    <submittedName>
        <fullName evidence="1">Uncharacterized protein</fullName>
    </submittedName>
</protein>
<reference evidence="1" key="1">
    <citation type="submission" date="2015-10" db="EMBL/GenBank/DDBJ databases">
        <title>EvidentialGene: Evidence-directed Construction of Complete mRNA Transcriptomes without Genomes.</title>
        <authorList>
            <person name="Gilbert D.G."/>
        </authorList>
    </citation>
    <scope>NUCLEOTIDE SEQUENCE</scope>
</reference>
<evidence type="ECO:0000313" key="1">
    <source>
        <dbReference type="EMBL" id="JAN75719.1"/>
    </source>
</evidence>
<sequence>MFTRAIWWHGNQERNSSDSTGYIFPVSPVSSRVRPLLPSNKFNPMVLKLVGGLGFRRLDPRKT</sequence>
<name>A0A0P5XU96_9CRUS</name>
<accession>A0A0P5XU96</accession>
<dbReference type="EMBL" id="GDIQ01019018">
    <property type="protein sequence ID" value="JAN75719.1"/>
    <property type="molecule type" value="Transcribed_RNA"/>
</dbReference>
<dbReference type="AlphaFoldDB" id="A0A0P5XU96"/>